<name>A0A9X3IGK1_9GAMM</name>
<dbReference type="EMBL" id="JAPKMY010000001">
    <property type="protein sequence ID" value="MCX5466344.1"/>
    <property type="molecule type" value="Genomic_DNA"/>
</dbReference>
<feature type="signal peptide" evidence="1">
    <location>
        <begin position="1"/>
        <end position="19"/>
    </location>
</feature>
<gene>
    <name evidence="2" type="ORF">OSH00_01095</name>
</gene>
<protein>
    <submittedName>
        <fullName evidence="2">Alpha/beta hydrolase</fullName>
    </submittedName>
</protein>
<dbReference type="PROSITE" id="PS51257">
    <property type="entry name" value="PROKAR_LIPOPROTEIN"/>
    <property type="match status" value="1"/>
</dbReference>
<dbReference type="Pfam" id="PF03583">
    <property type="entry name" value="LIP"/>
    <property type="match status" value="1"/>
</dbReference>
<dbReference type="GO" id="GO:0016042">
    <property type="term" value="P:lipid catabolic process"/>
    <property type="evidence" value="ECO:0007669"/>
    <property type="project" value="InterPro"/>
</dbReference>
<evidence type="ECO:0000256" key="1">
    <source>
        <dbReference type="SAM" id="SignalP"/>
    </source>
</evidence>
<dbReference type="GO" id="GO:0004806">
    <property type="term" value="F:triacylglycerol lipase activity"/>
    <property type="evidence" value="ECO:0007669"/>
    <property type="project" value="InterPro"/>
</dbReference>
<dbReference type="Gene3D" id="3.40.50.1820">
    <property type="entry name" value="alpha/beta hydrolase"/>
    <property type="match status" value="2"/>
</dbReference>
<organism evidence="2 3">
    <name type="scientific">Acinetobacter nematophilus</name>
    <dbReference type="NCBI Taxonomy" id="2994642"/>
    <lineage>
        <taxon>Bacteria</taxon>
        <taxon>Pseudomonadati</taxon>
        <taxon>Pseudomonadota</taxon>
        <taxon>Gammaproteobacteria</taxon>
        <taxon>Moraxellales</taxon>
        <taxon>Moraxellaceae</taxon>
        <taxon>Acinetobacter</taxon>
    </lineage>
</organism>
<dbReference type="SUPFAM" id="SSF53474">
    <property type="entry name" value="alpha/beta-Hydrolases"/>
    <property type="match status" value="1"/>
</dbReference>
<sequence>MKLNLLSVLLAGSAVFLVACNGDDKGTNDGAITPEKPPEVEVNNIQNPVVSTPVAYKFTQDYPPNAAESVVMTYKMKGILGKETQATTLVFTPRTAPPSGGWPIVVWAHGTTGVADSCAPSQNSLISTDREGTKDDTIYQTIDNFVKEGYLVVAPDYEGLGEPGGQEIHPYKNLKSEAYSITDAVVATKSWLGNKVSNRWVVVGVSQGGHAGLGAAQYAARANMDYKGVVALAPSNNMEMIVQLSEKKLETASVRDKVVGYTKLDALTAFMAAGLKSVYPNEPVYSMVFKPPTDKIAEQAESLCITQLAETFAGAMVNYIFKNGGSLDGYPRKVDGYLNNPIVKQLLDKDSQPLQTIIKTPIIIYQGGGDTIVLPQATDAMVEKARSLGIKIDYRTDPTWNHTSVATINAKNGKILEDVKGLLAK</sequence>
<dbReference type="PIRSF" id="PIRSF029171">
    <property type="entry name" value="Esterase_LipA"/>
    <property type="match status" value="1"/>
</dbReference>
<evidence type="ECO:0000313" key="2">
    <source>
        <dbReference type="EMBL" id="MCX5466344.1"/>
    </source>
</evidence>
<evidence type="ECO:0000313" key="3">
    <source>
        <dbReference type="Proteomes" id="UP001146019"/>
    </source>
</evidence>
<keyword evidence="3" id="KW-1185">Reference proteome</keyword>
<accession>A0A9X3IGK1</accession>
<proteinExistence type="predicted"/>
<keyword evidence="1" id="KW-0732">Signal</keyword>
<dbReference type="RefSeq" id="WP_266128885.1">
    <property type="nucleotide sequence ID" value="NZ_JAPKMY010000001.1"/>
</dbReference>
<dbReference type="PANTHER" id="PTHR34853">
    <property type="match status" value="1"/>
</dbReference>
<comment type="caution">
    <text evidence="2">The sequence shown here is derived from an EMBL/GenBank/DDBJ whole genome shotgun (WGS) entry which is preliminary data.</text>
</comment>
<keyword evidence="2" id="KW-0378">Hydrolase</keyword>
<feature type="chain" id="PRO_5041000133" evidence="1">
    <location>
        <begin position="20"/>
        <end position="425"/>
    </location>
</feature>
<dbReference type="AlphaFoldDB" id="A0A9X3IGK1"/>
<dbReference type="InterPro" id="IPR005152">
    <property type="entry name" value="Lipase_secreted"/>
</dbReference>
<dbReference type="PANTHER" id="PTHR34853:SF1">
    <property type="entry name" value="LIPASE 5"/>
    <property type="match status" value="1"/>
</dbReference>
<dbReference type="Proteomes" id="UP001146019">
    <property type="component" value="Unassembled WGS sequence"/>
</dbReference>
<reference evidence="2" key="1">
    <citation type="submission" date="2022-11" db="EMBL/GenBank/DDBJ databases">
        <title>Biodiversity and phylogenetic relationships of bacteria.</title>
        <authorList>
            <person name="Machado R.A.R."/>
            <person name="Bhat A."/>
            <person name="Loulou A."/>
            <person name="Kallel S."/>
        </authorList>
    </citation>
    <scope>NUCLEOTIDE SEQUENCE</scope>
    <source>
        <strain evidence="2">A-IN1</strain>
    </source>
</reference>
<dbReference type="InterPro" id="IPR029058">
    <property type="entry name" value="AB_hydrolase_fold"/>
</dbReference>